<feature type="domain" description="HTH marR-type" evidence="4">
    <location>
        <begin position="64"/>
        <end position="194"/>
    </location>
</feature>
<keyword evidence="6" id="KW-1185">Reference proteome</keyword>
<proteinExistence type="predicted"/>
<keyword evidence="3" id="KW-0804">Transcription</keyword>
<comment type="caution">
    <text evidence="5">The sequence shown here is derived from an EMBL/GenBank/DDBJ whole genome shotgun (WGS) entry which is preliminary data.</text>
</comment>
<evidence type="ECO:0000256" key="3">
    <source>
        <dbReference type="ARBA" id="ARBA00023163"/>
    </source>
</evidence>
<dbReference type="GeneID" id="94549780"/>
<evidence type="ECO:0000313" key="5">
    <source>
        <dbReference type="EMBL" id="PVZ15145.1"/>
    </source>
</evidence>
<keyword evidence="2" id="KW-0238">DNA-binding</keyword>
<dbReference type="Pfam" id="PF13463">
    <property type="entry name" value="HTH_27"/>
    <property type="match status" value="1"/>
</dbReference>
<name>A0A2U1FSK8_9PORP</name>
<gene>
    <name evidence="5" type="ORF">C7382_10176</name>
</gene>
<evidence type="ECO:0000256" key="1">
    <source>
        <dbReference type="ARBA" id="ARBA00023015"/>
    </source>
</evidence>
<accession>A0A2U1FSK8</accession>
<dbReference type="RefSeq" id="WP_116678332.1">
    <property type="nucleotide sequence ID" value="NZ_JBGXZY010000020.1"/>
</dbReference>
<dbReference type="GO" id="GO:0003677">
    <property type="term" value="F:DNA binding"/>
    <property type="evidence" value="ECO:0007669"/>
    <property type="project" value="UniProtKB-KW"/>
</dbReference>
<dbReference type="Proteomes" id="UP000245462">
    <property type="component" value="Unassembled WGS sequence"/>
</dbReference>
<dbReference type="GO" id="GO:0003700">
    <property type="term" value="F:DNA-binding transcription factor activity"/>
    <property type="evidence" value="ECO:0007669"/>
    <property type="project" value="InterPro"/>
</dbReference>
<dbReference type="EMBL" id="QEKY01000001">
    <property type="protein sequence ID" value="PVZ15145.1"/>
    <property type="molecule type" value="Genomic_DNA"/>
</dbReference>
<dbReference type="PROSITE" id="PS50995">
    <property type="entry name" value="HTH_MARR_2"/>
    <property type="match status" value="1"/>
</dbReference>
<sequence length="232" mass="27117">MKHKKLLIELIDYLDAFESVHEGARYEPDIKDFADFLLWRSEKKKQEEERVTVEQRRAASAKDTARGISLLHRYSRFYIKKALADSPLQTEDEYTYLVCLMGGESMTKTELNNLNAMEKTSGAEVMRRLLKANLIQQRPDEEDRRSMRVSITPEGRKVLLNLFPNLRLCADTLVSALSDEQLIAFDHLLWLLCERHNEIFTDKHDVDLRELHTEARNLKLTEVQPSSFPRRP</sequence>
<dbReference type="PANTHER" id="PTHR42756:SF1">
    <property type="entry name" value="TRANSCRIPTIONAL REPRESSOR OF EMRAB OPERON"/>
    <property type="match status" value="1"/>
</dbReference>
<evidence type="ECO:0000256" key="2">
    <source>
        <dbReference type="ARBA" id="ARBA00023125"/>
    </source>
</evidence>
<dbReference type="InterPro" id="IPR000835">
    <property type="entry name" value="HTH_MarR-typ"/>
</dbReference>
<keyword evidence="1" id="KW-0805">Transcription regulation</keyword>
<dbReference type="InterPro" id="IPR036388">
    <property type="entry name" value="WH-like_DNA-bd_sf"/>
</dbReference>
<dbReference type="OrthoDB" id="961069at2"/>
<dbReference type="AlphaFoldDB" id="A0A2U1FSK8"/>
<dbReference type="PANTHER" id="PTHR42756">
    <property type="entry name" value="TRANSCRIPTIONAL REGULATOR, MARR"/>
    <property type="match status" value="1"/>
</dbReference>
<reference evidence="5 6" key="1">
    <citation type="submission" date="2018-04" db="EMBL/GenBank/DDBJ databases">
        <title>Genomic Encyclopedia of Type Strains, Phase IV (KMG-IV): sequencing the most valuable type-strain genomes for metagenomic binning, comparative biology and taxonomic classification.</title>
        <authorList>
            <person name="Goeker M."/>
        </authorList>
    </citation>
    <scope>NUCLEOTIDE SEQUENCE [LARGE SCALE GENOMIC DNA]</scope>
    <source>
        <strain evidence="5 6">DSM 28520</strain>
    </source>
</reference>
<dbReference type="SUPFAM" id="SSF46785">
    <property type="entry name" value="Winged helix' DNA-binding domain"/>
    <property type="match status" value="1"/>
</dbReference>
<evidence type="ECO:0000313" key="6">
    <source>
        <dbReference type="Proteomes" id="UP000245462"/>
    </source>
</evidence>
<dbReference type="Gene3D" id="1.10.10.10">
    <property type="entry name" value="Winged helix-like DNA-binding domain superfamily/Winged helix DNA-binding domain"/>
    <property type="match status" value="1"/>
</dbReference>
<dbReference type="SMART" id="SM00347">
    <property type="entry name" value="HTH_MARR"/>
    <property type="match status" value="1"/>
</dbReference>
<evidence type="ECO:0000259" key="4">
    <source>
        <dbReference type="PROSITE" id="PS50995"/>
    </source>
</evidence>
<dbReference type="InterPro" id="IPR036390">
    <property type="entry name" value="WH_DNA-bd_sf"/>
</dbReference>
<protein>
    <submittedName>
        <fullName evidence="5">MarR family transcriptional regulator</fullName>
    </submittedName>
</protein>
<organism evidence="5 6">
    <name type="scientific">Porphyromonas loveana</name>
    <dbReference type="NCBI Taxonomy" id="1884669"/>
    <lineage>
        <taxon>Bacteria</taxon>
        <taxon>Pseudomonadati</taxon>
        <taxon>Bacteroidota</taxon>
        <taxon>Bacteroidia</taxon>
        <taxon>Bacteroidales</taxon>
        <taxon>Porphyromonadaceae</taxon>
        <taxon>Porphyromonas</taxon>
    </lineage>
</organism>